<dbReference type="Proteomes" id="UP000237947">
    <property type="component" value="Chromosome"/>
</dbReference>
<gene>
    <name evidence="2" type="ORF">C5Q98_04065</name>
</gene>
<dbReference type="EMBL" id="CP027226">
    <property type="protein sequence ID" value="AVM42444.1"/>
    <property type="molecule type" value="Genomic_DNA"/>
</dbReference>
<accession>A0A2S0KN55</accession>
<evidence type="ECO:0000313" key="3">
    <source>
        <dbReference type="Proteomes" id="UP000237947"/>
    </source>
</evidence>
<organism evidence="2 3">
    <name type="scientific">Fastidiosipila sanguinis</name>
    <dbReference type="NCBI Taxonomy" id="236753"/>
    <lineage>
        <taxon>Bacteria</taxon>
        <taxon>Bacillati</taxon>
        <taxon>Bacillota</taxon>
        <taxon>Clostridia</taxon>
        <taxon>Eubacteriales</taxon>
        <taxon>Oscillospiraceae</taxon>
        <taxon>Fastidiosipila</taxon>
    </lineage>
</organism>
<sequence>MKIHCLKLKNKELNREVAFYLTSIIRQALKNTEYKDQISSTVLTDIKIKLPIDSRGTSDWDYMERNIENIKLKWNIANYNI</sequence>
<dbReference type="Pfam" id="PF01420">
    <property type="entry name" value="Methylase_S"/>
    <property type="match status" value="1"/>
</dbReference>
<proteinExistence type="predicted"/>
<evidence type="ECO:0000313" key="2">
    <source>
        <dbReference type="EMBL" id="AVM42444.1"/>
    </source>
</evidence>
<dbReference type="GO" id="GO:0004519">
    <property type="term" value="F:endonuclease activity"/>
    <property type="evidence" value="ECO:0007669"/>
    <property type="project" value="UniProtKB-KW"/>
</dbReference>
<feature type="domain" description="Type I restriction modification DNA specificity" evidence="1">
    <location>
        <begin position="2"/>
        <end position="73"/>
    </location>
</feature>
<dbReference type="GO" id="GO:0003677">
    <property type="term" value="F:DNA binding"/>
    <property type="evidence" value="ECO:0007669"/>
    <property type="project" value="InterPro"/>
</dbReference>
<dbReference type="OrthoDB" id="1691238at2"/>
<protein>
    <submittedName>
        <fullName evidence="2">Restriction endonuclease</fullName>
    </submittedName>
</protein>
<dbReference type="AlphaFoldDB" id="A0A2S0KN55"/>
<name>A0A2S0KN55_9FIRM</name>
<dbReference type="InterPro" id="IPR000055">
    <property type="entry name" value="Restrct_endonuc_typeI_TRD"/>
</dbReference>
<reference evidence="3" key="1">
    <citation type="submission" date="2018-02" db="EMBL/GenBank/DDBJ databases">
        <authorList>
            <person name="Holder M.E."/>
            <person name="Ajami N.J."/>
            <person name="Petrosino J.F."/>
        </authorList>
    </citation>
    <scope>NUCLEOTIDE SEQUENCE [LARGE SCALE GENOMIC DNA]</scope>
    <source>
        <strain evidence="3">CCUG 47711</strain>
    </source>
</reference>
<keyword evidence="3" id="KW-1185">Reference proteome</keyword>
<dbReference type="KEGG" id="fsa:C5Q98_04065"/>
<keyword evidence="2" id="KW-0540">Nuclease</keyword>
<keyword evidence="2" id="KW-0378">Hydrolase</keyword>
<evidence type="ECO:0000259" key="1">
    <source>
        <dbReference type="Pfam" id="PF01420"/>
    </source>
</evidence>
<keyword evidence="2" id="KW-0255">Endonuclease</keyword>